<evidence type="ECO:0000259" key="1">
    <source>
        <dbReference type="Pfam" id="PF13550"/>
    </source>
</evidence>
<dbReference type="Pfam" id="PF13550">
    <property type="entry name" value="Phage-tail_3"/>
    <property type="match status" value="1"/>
</dbReference>
<gene>
    <name evidence="2" type="ORF">NWI01_10400</name>
</gene>
<dbReference type="AlphaFoldDB" id="A0A4Y3W9E8"/>
<dbReference type="EMBL" id="BJNF01000026">
    <property type="protein sequence ID" value="GEC15148.1"/>
    <property type="molecule type" value="Genomic_DNA"/>
</dbReference>
<organism evidence="2 3">
    <name type="scientific">Nitrobacter winogradskyi</name>
    <name type="common">Nitrobacter agilis</name>
    <dbReference type="NCBI Taxonomy" id="913"/>
    <lineage>
        <taxon>Bacteria</taxon>
        <taxon>Pseudomonadati</taxon>
        <taxon>Pseudomonadota</taxon>
        <taxon>Alphaproteobacteria</taxon>
        <taxon>Hyphomicrobiales</taxon>
        <taxon>Nitrobacteraceae</taxon>
        <taxon>Nitrobacter</taxon>
    </lineage>
</organism>
<evidence type="ECO:0000313" key="3">
    <source>
        <dbReference type="Proteomes" id="UP000318825"/>
    </source>
</evidence>
<protein>
    <recommendedName>
        <fullName evidence="1">Tip attachment protein J domain-containing protein</fullName>
    </recommendedName>
</protein>
<dbReference type="InterPro" id="IPR032876">
    <property type="entry name" value="J_dom"/>
</dbReference>
<reference evidence="2 3" key="1">
    <citation type="submission" date="2019-06" db="EMBL/GenBank/DDBJ databases">
        <title>Whole genome shotgun sequence of Nitrobacter winogradskyi NBRC 14297.</title>
        <authorList>
            <person name="Hosoyama A."/>
            <person name="Uohara A."/>
            <person name="Ohji S."/>
            <person name="Ichikawa N."/>
        </authorList>
    </citation>
    <scope>NUCLEOTIDE SEQUENCE [LARGE SCALE GENOMIC DNA]</scope>
    <source>
        <strain evidence="2 3">NBRC 14297</strain>
    </source>
</reference>
<dbReference type="Proteomes" id="UP000318825">
    <property type="component" value="Unassembled WGS sequence"/>
</dbReference>
<evidence type="ECO:0000313" key="2">
    <source>
        <dbReference type="EMBL" id="GEC15148.1"/>
    </source>
</evidence>
<dbReference type="RefSeq" id="WP_141382887.1">
    <property type="nucleotide sequence ID" value="NZ_BJNF01000026.1"/>
</dbReference>
<sequence>MAETIGTILIASVAPGAITGIGFGSAISGASFLGVSLATAVGTATILGTSIGLNYALRPDVPKPENGSHPLKQGIPPRIRGYGRNRLAGYYMLFEEADKNSYDVMAVHSGRVAAVVNMYLHDDLVVFDHGATDAIRPAFADDGRYGPAGNVRVHFGYGDGSTQSFFGVGPSGGIWDPATHFGIGIFWASLYCQGQEIKPEDYTEIYPRGLPVLSLVLDCSPVWDPRDPTQSRLDSSTWKISYNPVLQLLDYLTQVDGCMGLDFDILFPTPAHLALWMHEADLCDERVATPGDTEPRYTSNGWYQFDNKPEDIVNSILATCDGWLAEAGDGSLALKVGVYREPTVTIAANHIIDFNLNYGQADEQAVNQLNISHTDPNSGYVEVQAEPYRDEESISLTGMTRSQSLDLKWTQTETQARRLAERAMRRLNTPLSGTITTTLYGLAALGERWVRIQYPFVSGLQDSVIEIQDADIDLMAGRITFTFILVFPEILEPYDPEAGGETPVIPPSIKREDGSSLFREDGSLYIREEA</sequence>
<accession>A0A4Y3W9E8</accession>
<proteinExistence type="predicted"/>
<name>A0A4Y3W9E8_NITWI</name>
<feature type="domain" description="Tip attachment protein J" evidence="1">
    <location>
        <begin position="308"/>
        <end position="429"/>
    </location>
</feature>
<comment type="caution">
    <text evidence="2">The sequence shown here is derived from an EMBL/GenBank/DDBJ whole genome shotgun (WGS) entry which is preliminary data.</text>
</comment>
<dbReference type="OrthoDB" id="7822067at2"/>